<dbReference type="CDD" id="cd10747">
    <property type="entry name" value="DnaJ_C"/>
    <property type="match status" value="1"/>
</dbReference>
<accession>A0ABQ8FYP1</accession>
<dbReference type="Proteomes" id="UP000774617">
    <property type="component" value="Unassembled WGS sequence"/>
</dbReference>
<feature type="compositionally biased region" description="Low complexity" evidence="2">
    <location>
        <begin position="92"/>
        <end position="101"/>
    </location>
</feature>
<dbReference type="SUPFAM" id="SSF49493">
    <property type="entry name" value="HSP40/DnaJ peptide-binding domain"/>
    <property type="match status" value="2"/>
</dbReference>
<keyword evidence="1" id="KW-0143">Chaperone</keyword>
<dbReference type="InterPro" id="IPR051339">
    <property type="entry name" value="DnaJ_subfamily_B"/>
</dbReference>
<feature type="region of interest" description="Disordered" evidence="2">
    <location>
        <begin position="72"/>
        <end position="116"/>
    </location>
</feature>
<dbReference type="Pfam" id="PF01556">
    <property type="entry name" value="DnaJ_C"/>
    <property type="match status" value="1"/>
</dbReference>
<gene>
    <name evidence="4" type="ORF">B0J12DRAFT_321767</name>
</gene>
<keyword evidence="5" id="KW-1185">Reference proteome</keyword>
<feature type="region of interest" description="Disordered" evidence="2">
    <location>
        <begin position="171"/>
        <end position="208"/>
    </location>
</feature>
<dbReference type="Gene3D" id="2.60.260.20">
    <property type="entry name" value="Urease metallochaperone UreE, N-terminal domain"/>
    <property type="match status" value="2"/>
</dbReference>
<dbReference type="InterPro" id="IPR008971">
    <property type="entry name" value="HSP40/DnaJ_pept-bd"/>
</dbReference>
<feature type="compositionally biased region" description="Polar residues" evidence="2">
    <location>
        <begin position="72"/>
        <end position="84"/>
    </location>
</feature>
<organism evidence="4 5">
    <name type="scientific">Macrophomina phaseolina</name>
    <dbReference type="NCBI Taxonomy" id="35725"/>
    <lineage>
        <taxon>Eukaryota</taxon>
        <taxon>Fungi</taxon>
        <taxon>Dikarya</taxon>
        <taxon>Ascomycota</taxon>
        <taxon>Pezizomycotina</taxon>
        <taxon>Dothideomycetes</taxon>
        <taxon>Dothideomycetes incertae sedis</taxon>
        <taxon>Botryosphaeriales</taxon>
        <taxon>Botryosphaeriaceae</taxon>
        <taxon>Macrophomina</taxon>
    </lineage>
</organism>
<comment type="caution">
    <text evidence="4">The sequence shown here is derived from an EMBL/GenBank/DDBJ whole genome shotgun (WGS) entry which is preliminary data.</text>
</comment>
<reference evidence="4 5" key="1">
    <citation type="journal article" date="2021" name="Nat. Commun.">
        <title>Genetic determinants of endophytism in the Arabidopsis root mycobiome.</title>
        <authorList>
            <person name="Mesny F."/>
            <person name="Miyauchi S."/>
            <person name="Thiergart T."/>
            <person name="Pickel B."/>
            <person name="Atanasova L."/>
            <person name="Karlsson M."/>
            <person name="Huettel B."/>
            <person name="Barry K.W."/>
            <person name="Haridas S."/>
            <person name="Chen C."/>
            <person name="Bauer D."/>
            <person name="Andreopoulos W."/>
            <person name="Pangilinan J."/>
            <person name="LaButti K."/>
            <person name="Riley R."/>
            <person name="Lipzen A."/>
            <person name="Clum A."/>
            <person name="Drula E."/>
            <person name="Henrissat B."/>
            <person name="Kohler A."/>
            <person name="Grigoriev I.V."/>
            <person name="Martin F.M."/>
            <person name="Hacquard S."/>
        </authorList>
    </citation>
    <scope>NUCLEOTIDE SEQUENCE [LARGE SCALE GENOMIC DNA]</scope>
    <source>
        <strain evidence="4 5">MPI-SDFR-AT-0080</strain>
    </source>
</reference>
<evidence type="ECO:0000313" key="4">
    <source>
        <dbReference type="EMBL" id="KAH7030211.1"/>
    </source>
</evidence>
<evidence type="ECO:0000313" key="5">
    <source>
        <dbReference type="Proteomes" id="UP000774617"/>
    </source>
</evidence>
<dbReference type="InterPro" id="IPR002939">
    <property type="entry name" value="DnaJ_C"/>
</dbReference>
<protein>
    <recommendedName>
        <fullName evidence="3">Chaperone DnaJ C-terminal domain-containing protein</fullName>
    </recommendedName>
</protein>
<proteinExistence type="predicted"/>
<dbReference type="PANTHER" id="PTHR24078">
    <property type="entry name" value="DNAJ HOMOLOG SUBFAMILY C MEMBER"/>
    <property type="match status" value="1"/>
</dbReference>
<evidence type="ECO:0000259" key="3">
    <source>
        <dbReference type="Pfam" id="PF01556"/>
    </source>
</evidence>
<feature type="domain" description="Chaperone DnaJ C-terminal" evidence="3">
    <location>
        <begin position="213"/>
        <end position="368"/>
    </location>
</feature>
<name>A0ABQ8FYP1_9PEZI</name>
<dbReference type="PANTHER" id="PTHR24078:SF553">
    <property type="entry name" value="DNAJ HOMOLOG SUBFAMILY B MEMBER 5"/>
    <property type="match status" value="1"/>
</dbReference>
<sequence>MLTMKEEIRKLKEEAERYEELKLVAEFHTFCANFSRADEAAIFAERWRIPPASFNAIAYFVMPSGETYSSNDLKHNNNVHSTPPLSDAVRRGSSYASHASVGGSGGVSSGGSTSIASPFRRDSAMFSELKGQSRREGSLDPFDYHVSKAPNAETSGLGIAGERDDRWARIAESPRQMSPVSDERTSMPLRPPPKPTPQRTPPLTPRPADVITKPLAVTLEEVFHGTEKRVRIDRQIVDVWTGSTRTEPKQLKVPIKPGLKAGSKIKFAGAGSQGMDGVAQDIWFILEDKRHSIFKRTGSDLEATLALTYDEAMFGWRKEIWTICGRKLRIKGPKNTPSDWKRIYHGFGMPRSSDPSKRGDLIVNVDIQAVDHPGVV</sequence>
<evidence type="ECO:0000256" key="2">
    <source>
        <dbReference type="SAM" id="MobiDB-lite"/>
    </source>
</evidence>
<evidence type="ECO:0000256" key="1">
    <source>
        <dbReference type="ARBA" id="ARBA00023186"/>
    </source>
</evidence>
<feature type="compositionally biased region" description="Pro residues" evidence="2">
    <location>
        <begin position="189"/>
        <end position="205"/>
    </location>
</feature>
<dbReference type="EMBL" id="JAGTJR010000045">
    <property type="protein sequence ID" value="KAH7030211.1"/>
    <property type="molecule type" value="Genomic_DNA"/>
</dbReference>